<proteinExistence type="predicted"/>
<comment type="caution">
    <text evidence="4">The sequence shown here is derived from an EMBL/GenBank/DDBJ whole genome shotgun (WGS) entry which is preliminary data.</text>
</comment>
<dbReference type="InterPro" id="IPR000182">
    <property type="entry name" value="GNAT_dom"/>
</dbReference>
<dbReference type="PROSITE" id="PS51186">
    <property type="entry name" value="GNAT"/>
    <property type="match status" value="1"/>
</dbReference>
<name>A0A921ENA7_9ACTN</name>
<dbReference type="SUPFAM" id="SSF55729">
    <property type="entry name" value="Acyl-CoA N-acyltransferases (Nat)"/>
    <property type="match status" value="1"/>
</dbReference>
<dbReference type="InterPro" id="IPR016181">
    <property type="entry name" value="Acyl_CoA_acyltransferase"/>
</dbReference>
<dbReference type="AlphaFoldDB" id="A0A921ENA7"/>
<accession>A0A921ENA7</accession>
<keyword evidence="2" id="KW-0012">Acyltransferase</keyword>
<keyword evidence="1" id="KW-0808">Transferase</keyword>
<dbReference type="Pfam" id="PF00583">
    <property type="entry name" value="Acetyltransf_1"/>
    <property type="match status" value="1"/>
</dbReference>
<gene>
    <name evidence="4" type="ORF">K8V15_02110</name>
</gene>
<evidence type="ECO:0000256" key="2">
    <source>
        <dbReference type="ARBA" id="ARBA00023315"/>
    </source>
</evidence>
<reference evidence="4" key="2">
    <citation type="submission" date="2021-09" db="EMBL/GenBank/DDBJ databases">
        <authorList>
            <person name="Gilroy R."/>
        </authorList>
    </citation>
    <scope>NUCLEOTIDE SEQUENCE</scope>
    <source>
        <strain evidence="4">ChiGjej3B3-7470</strain>
    </source>
</reference>
<evidence type="ECO:0000259" key="3">
    <source>
        <dbReference type="PROSITE" id="PS51186"/>
    </source>
</evidence>
<protein>
    <submittedName>
        <fullName evidence="4">N-acetyltransferase family protein</fullName>
    </submittedName>
</protein>
<dbReference type="CDD" id="cd04301">
    <property type="entry name" value="NAT_SF"/>
    <property type="match status" value="1"/>
</dbReference>
<dbReference type="Gene3D" id="3.40.630.30">
    <property type="match status" value="1"/>
</dbReference>
<dbReference type="EMBL" id="DYZF01000049">
    <property type="protein sequence ID" value="HJE50770.1"/>
    <property type="molecule type" value="Genomic_DNA"/>
</dbReference>
<reference evidence="4" key="1">
    <citation type="journal article" date="2021" name="PeerJ">
        <title>Extensive microbial diversity within the chicken gut microbiome revealed by metagenomics and culture.</title>
        <authorList>
            <person name="Gilroy R."/>
            <person name="Ravi A."/>
            <person name="Getino M."/>
            <person name="Pursley I."/>
            <person name="Horton D.L."/>
            <person name="Alikhan N.F."/>
            <person name="Baker D."/>
            <person name="Gharbi K."/>
            <person name="Hall N."/>
            <person name="Watson M."/>
            <person name="Adriaenssens E.M."/>
            <person name="Foster-Nyarko E."/>
            <person name="Jarju S."/>
            <person name="Secka A."/>
            <person name="Antonio M."/>
            <person name="Oren A."/>
            <person name="Chaudhuri R.R."/>
            <person name="La Ragione R."/>
            <person name="Hildebrand F."/>
            <person name="Pallen M.J."/>
        </authorList>
    </citation>
    <scope>NUCLEOTIDE SEQUENCE</scope>
    <source>
        <strain evidence="4">ChiGjej3B3-7470</strain>
    </source>
</reference>
<evidence type="ECO:0000256" key="1">
    <source>
        <dbReference type="ARBA" id="ARBA00022679"/>
    </source>
</evidence>
<evidence type="ECO:0000313" key="4">
    <source>
        <dbReference type="EMBL" id="HJE50770.1"/>
    </source>
</evidence>
<feature type="domain" description="N-acetyltransferase" evidence="3">
    <location>
        <begin position="2"/>
        <end position="164"/>
    </location>
</feature>
<sequence length="166" mass="18297">MPTIRPAQAADLPAITAIYNEAGVGTTASWALEPVTLEDRQEWHARLTRSDYPVLVLEVDGAVVGFASYGPFRPLAGWAPTVEHSVYISSGHRASGGGRMLMNALIDYAQGRGVHTMVGVIDGSNEKSIRFHERLGFKNVGRMEQAGRKFDQWHDAVFMTLRLDRT</sequence>
<evidence type="ECO:0000313" key="5">
    <source>
        <dbReference type="Proteomes" id="UP000712713"/>
    </source>
</evidence>
<dbReference type="PANTHER" id="PTHR43072:SF23">
    <property type="entry name" value="UPF0039 PROTEIN C11D3.02C"/>
    <property type="match status" value="1"/>
</dbReference>
<dbReference type="PANTHER" id="PTHR43072">
    <property type="entry name" value="N-ACETYLTRANSFERASE"/>
    <property type="match status" value="1"/>
</dbReference>
<organism evidence="4 5">
    <name type="scientific">Tessaracoccus flavescens</name>
    <dbReference type="NCBI Taxonomy" id="399497"/>
    <lineage>
        <taxon>Bacteria</taxon>
        <taxon>Bacillati</taxon>
        <taxon>Actinomycetota</taxon>
        <taxon>Actinomycetes</taxon>
        <taxon>Propionibacteriales</taxon>
        <taxon>Propionibacteriaceae</taxon>
        <taxon>Tessaracoccus</taxon>
    </lineage>
</organism>
<dbReference type="GO" id="GO:0016747">
    <property type="term" value="F:acyltransferase activity, transferring groups other than amino-acyl groups"/>
    <property type="evidence" value="ECO:0007669"/>
    <property type="project" value="InterPro"/>
</dbReference>
<dbReference type="Proteomes" id="UP000712713">
    <property type="component" value="Unassembled WGS sequence"/>
</dbReference>